<dbReference type="Proteomes" id="UP000294325">
    <property type="component" value="Chromosome"/>
</dbReference>
<gene>
    <name evidence="3" type="ORF">E3U44_03970</name>
</gene>
<dbReference type="KEGG" id="nwr:E3U44_03970"/>
<dbReference type="InterPro" id="IPR038375">
    <property type="entry name" value="NDUFAF7_sf"/>
</dbReference>
<dbReference type="GO" id="GO:0035243">
    <property type="term" value="F:protein-arginine omega-N symmetric methyltransferase activity"/>
    <property type="evidence" value="ECO:0007669"/>
    <property type="project" value="TreeGrafter"/>
</dbReference>
<evidence type="ECO:0000313" key="3">
    <source>
        <dbReference type="EMBL" id="QBQ53758.1"/>
    </source>
</evidence>
<dbReference type="OrthoDB" id="9794208at2"/>
<evidence type="ECO:0000256" key="2">
    <source>
        <dbReference type="ARBA" id="ARBA00022679"/>
    </source>
</evidence>
<keyword evidence="2 3" id="KW-0808">Transferase</keyword>
<organism evidence="3 4">
    <name type="scientific">Nitrosococcus wardiae</name>
    <dbReference type="NCBI Taxonomy" id="1814290"/>
    <lineage>
        <taxon>Bacteria</taxon>
        <taxon>Pseudomonadati</taxon>
        <taxon>Pseudomonadota</taxon>
        <taxon>Gammaproteobacteria</taxon>
        <taxon>Chromatiales</taxon>
        <taxon>Chromatiaceae</taxon>
        <taxon>Nitrosococcus</taxon>
    </lineage>
</organism>
<protein>
    <submittedName>
        <fullName evidence="3">SAM-dependent methyltransferase</fullName>
    </submittedName>
</protein>
<name>A0A4P7BUW3_9GAMM</name>
<dbReference type="SUPFAM" id="SSF53335">
    <property type="entry name" value="S-adenosyl-L-methionine-dependent methyltransferases"/>
    <property type="match status" value="1"/>
</dbReference>
<dbReference type="GO" id="GO:0032259">
    <property type="term" value="P:methylation"/>
    <property type="evidence" value="ECO:0007669"/>
    <property type="project" value="UniProtKB-KW"/>
</dbReference>
<dbReference type="PANTHER" id="PTHR12049:SF7">
    <property type="entry name" value="PROTEIN ARGININE METHYLTRANSFERASE NDUFAF7, MITOCHONDRIAL"/>
    <property type="match status" value="1"/>
</dbReference>
<dbReference type="Gene3D" id="3.40.50.12710">
    <property type="match status" value="1"/>
</dbReference>
<evidence type="ECO:0000313" key="4">
    <source>
        <dbReference type="Proteomes" id="UP000294325"/>
    </source>
</evidence>
<dbReference type="PANTHER" id="PTHR12049">
    <property type="entry name" value="PROTEIN ARGININE METHYLTRANSFERASE NDUFAF7, MITOCHONDRIAL"/>
    <property type="match status" value="1"/>
</dbReference>
<dbReference type="EMBL" id="CP038033">
    <property type="protein sequence ID" value="QBQ53758.1"/>
    <property type="molecule type" value="Genomic_DNA"/>
</dbReference>
<proteinExistence type="predicted"/>
<dbReference type="InterPro" id="IPR003788">
    <property type="entry name" value="NDUFAF7"/>
</dbReference>
<dbReference type="AlphaFoldDB" id="A0A4P7BUW3"/>
<accession>A0A4P7BUW3</accession>
<dbReference type="RefSeq" id="WP_134356769.1">
    <property type="nucleotide sequence ID" value="NZ_CP038033.1"/>
</dbReference>
<evidence type="ECO:0000256" key="1">
    <source>
        <dbReference type="ARBA" id="ARBA00022603"/>
    </source>
</evidence>
<keyword evidence="4" id="KW-1185">Reference proteome</keyword>
<reference evidence="3 4" key="1">
    <citation type="submission" date="2019-03" db="EMBL/GenBank/DDBJ databases">
        <title>The genome sequence of Nitrosococcus wardiae strain D1FHST reveals the archetypal metabolic capacity of ammonia-oxidizing Gammaproteobacteria.</title>
        <authorList>
            <person name="Wang L."/>
            <person name="Lim C.K."/>
            <person name="Hanson T.E."/>
            <person name="Dang H."/>
            <person name="Klotz M.G."/>
        </authorList>
    </citation>
    <scope>NUCLEOTIDE SEQUENCE [LARGE SCALE GENOMIC DNA]</scope>
    <source>
        <strain evidence="3 4">D1FHS</strain>
    </source>
</reference>
<dbReference type="Pfam" id="PF02636">
    <property type="entry name" value="Methyltransf_28"/>
    <property type="match status" value="1"/>
</dbReference>
<dbReference type="InterPro" id="IPR029063">
    <property type="entry name" value="SAM-dependent_MTases_sf"/>
</dbReference>
<keyword evidence="1 3" id="KW-0489">Methyltransferase</keyword>
<sequence length="395" mass="44245">MVSPHHRRDSLPRPNPAALAHSQKLQSFIREAIEQNGGQISFARFMELALYSPGLGYYMSGLHKLGASGDFTTAPELSPLFARCLSRQCQQILELLGSGDILEFGAGSGCMAADLLAELDNRGNLPEQYFILELSAELRQRQQQTLQQQVPHLASKVSWLDRLPDNIQGLVLANEVCDAMPVHCFQLEDEHSWERHVGYEGDTFVWKKGPFSHARLKERATEIRLLLKQVSHYTSEVNLAMESWVAEIAYRLQQGMLLIIDYGFPRKEYYHPDRTTGTLMCHYRHRAHPDPLILPGLQDITAHVDFTALAEAGHNSGLRVAGYCSQADFLLACGLDELAMAEIAAGGYHALETSNQIKRLTLPSEMGELFKILALTRGIDPPLLGFSLRDRRARL</sequence>